<sequence>MNKVREINKINERELELGLGGASWHDEYKDSAYIFVGGLHFDLTEGDVITIFSQYGEVADVNLPRDKETGKSRGFGFLMYEDQRSTILAVDNLNGASVLDRTLSVDHVKNYKQPRVKGEDGEWMDIDEPSLNAKAPIIDDAASESSASSAPDIDPDDPMRDFLLQKWREERGAKKSKKSKSKSKHKNETPEERKARKERKKEKKARKLAGKSEGLKGVEALLKTLDSRGDSAPRNRRRSISPSGSARRSRSRSLPQEDKFAQRGGARRPRSRSPSPRRYSPYRGDRSKRYGSADDRDASRSPDARIRRRPND</sequence>
<gene>
    <name evidence="1" type="ORF">BV25DRAFT_1986144</name>
</gene>
<evidence type="ECO:0000313" key="1">
    <source>
        <dbReference type="EMBL" id="KAI0068545.1"/>
    </source>
</evidence>
<reference evidence="1" key="1">
    <citation type="submission" date="2021-03" db="EMBL/GenBank/DDBJ databases">
        <authorList>
            <consortium name="DOE Joint Genome Institute"/>
            <person name="Ahrendt S."/>
            <person name="Looney B.P."/>
            <person name="Miyauchi S."/>
            <person name="Morin E."/>
            <person name="Drula E."/>
            <person name="Courty P.E."/>
            <person name="Chicoki N."/>
            <person name="Fauchery L."/>
            <person name="Kohler A."/>
            <person name="Kuo A."/>
            <person name="Labutti K."/>
            <person name="Pangilinan J."/>
            <person name="Lipzen A."/>
            <person name="Riley R."/>
            <person name="Andreopoulos W."/>
            <person name="He G."/>
            <person name="Johnson J."/>
            <person name="Barry K.W."/>
            <person name="Grigoriev I.V."/>
            <person name="Nagy L."/>
            <person name="Hibbett D."/>
            <person name="Henrissat B."/>
            <person name="Matheny P.B."/>
            <person name="Labbe J."/>
            <person name="Martin F."/>
        </authorList>
    </citation>
    <scope>NUCLEOTIDE SEQUENCE</scope>
    <source>
        <strain evidence="1">HHB10654</strain>
    </source>
</reference>
<proteinExistence type="predicted"/>
<dbReference type="EMBL" id="MU277187">
    <property type="protein sequence ID" value="KAI0068545.1"/>
    <property type="molecule type" value="Genomic_DNA"/>
</dbReference>
<name>A0ACB8TJJ1_9AGAM</name>
<organism evidence="1 2">
    <name type="scientific">Artomyces pyxidatus</name>
    <dbReference type="NCBI Taxonomy" id="48021"/>
    <lineage>
        <taxon>Eukaryota</taxon>
        <taxon>Fungi</taxon>
        <taxon>Dikarya</taxon>
        <taxon>Basidiomycota</taxon>
        <taxon>Agaricomycotina</taxon>
        <taxon>Agaricomycetes</taxon>
        <taxon>Russulales</taxon>
        <taxon>Auriscalpiaceae</taxon>
        <taxon>Artomyces</taxon>
    </lineage>
</organism>
<dbReference type="Proteomes" id="UP000814140">
    <property type="component" value="Unassembled WGS sequence"/>
</dbReference>
<evidence type="ECO:0000313" key="2">
    <source>
        <dbReference type="Proteomes" id="UP000814140"/>
    </source>
</evidence>
<protein>
    <submittedName>
        <fullName evidence="1">Uncharacterized protein</fullName>
    </submittedName>
</protein>
<keyword evidence="2" id="KW-1185">Reference proteome</keyword>
<comment type="caution">
    <text evidence="1">The sequence shown here is derived from an EMBL/GenBank/DDBJ whole genome shotgun (WGS) entry which is preliminary data.</text>
</comment>
<reference evidence="1" key="2">
    <citation type="journal article" date="2022" name="New Phytol.">
        <title>Evolutionary transition to the ectomycorrhizal habit in the genomes of a hyperdiverse lineage of mushroom-forming fungi.</title>
        <authorList>
            <person name="Looney B."/>
            <person name="Miyauchi S."/>
            <person name="Morin E."/>
            <person name="Drula E."/>
            <person name="Courty P.E."/>
            <person name="Kohler A."/>
            <person name="Kuo A."/>
            <person name="LaButti K."/>
            <person name="Pangilinan J."/>
            <person name="Lipzen A."/>
            <person name="Riley R."/>
            <person name="Andreopoulos W."/>
            <person name="He G."/>
            <person name="Johnson J."/>
            <person name="Nolan M."/>
            <person name="Tritt A."/>
            <person name="Barry K.W."/>
            <person name="Grigoriev I.V."/>
            <person name="Nagy L.G."/>
            <person name="Hibbett D."/>
            <person name="Henrissat B."/>
            <person name="Matheny P.B."/>
            <person name="Labbe J."/>
            <person name="Martin F.M."/>
        </authorList>
    </citation>
    <scope>NUCLEOTIDE SEQUENCE</scope>
    <source>
        <strain evidence="1">HHB10654</strain>
    </source>
</reference>
<accession>A0ACB8TJJ1</accession>